<dbReference type="Proteomes" id="UP000006565">
    <property type="component" value="Chromosome"/>
</dbReference>
<feature type="transmembrane region" description="Helical" evidence="1">
    <location>
        <begin position="133"/>
        <end position="155"/>
    </location>
</feature>
<name>E1RFT9_METP4</name>
<keyword evidence="1" id="KW-1133">Transmembrane helix</keyword>
<gene>
    <name evidence="2" type="ordered locus">Mpet_0317</name>
</gene>
<dbReference type="eggNOG" id="arCOG01330">
    <property type="taxonomic scope" value="Archaea"/>
</dbReference>
<dbReference type="HOGENOM" id="CLU_097791_0_0_2"/>
<dbReference type="InterPro" id="IPR009577">
    <property type="entry name" value="Sm_multidrug_ex"/>
</dbReference>
<evidence type="ECO:0000313" key="2">
    <source>
        <dbReference type="EMBL" id="ADN35091.1"/>
    </source>
</evidence>
<evidence type="ECO:0008006" key="4">
    <source>
        <dbReference type="Google" id="ProtNLM"/>
    </source>
</evidence>
<keyword evidence="1" id="KW-0812">Transmembrane</keyword>
<proteinExistence type="predicted"/>
<protein>
    <recommendedName>
        <fullName evidence="4">Small multi-drug export protein</fullName>
    </recommendedName>
</protein>
<accession>E1RFT9</accession>
<feature type="transmembrane region" description="Helical" evidence="1">
    <location>
        <begin position="20"/>
        <end position="41"/>
    </location>
</feature>
<dbReference type="Pfam" id="PF06695">
    <property type="entry name" value="Sm_multidrug_ex"/>
    <property type="match status" value="1"/>
</dbReference>
<sequence>MTDLISPEVPEIKDPFIKRLLFLTLPFIVIGIYIFLLYIILTPEKFEIILGLMAINLIPPAGKESVIPLGIAAGIPWYIIGTTTAMMDVAAALFMILNFDLALKIPILGKWIYGFMHKGSAFFLKYKWLEGLSIFGLMIFVMVPFQGSGGIGGTLLGRIMGLPPLQLFIGIAAGSFLGSYILAIGFEFATSVLAINPLYLALVIVALVIIATATNYFYKKMKNSRES</sequence>
<evidence type="ECO:0000256" key="1">
    <source>
        <dbReference type="SAM" id="Phobius"/>
    </source>
</evidence>
<dbReference type="EMBL" id="CP002117">
    <property type="protein sequence ID" value="ADN35091.1"/>
    <property type="molecule type" value="Genomic_DNA"/>
</dbReference>
<keyword evidence="3" id="KW-1185">Reference proteome</keyword>
<dbReference type="RefSeq" id="WP_013328270.1">
    <property type="nucleotide sequence ID" value="NC_014507.1"/>
</dbReference>
<feature type="transmembrane region" description="Helical" evidence="1">
    <location>
        <begin position="61"/>
        <end position="80"/>
    </location>
</feature>
<dbReference type="GeneID" id="9742760"/>
<dbReference type="AlphaFoldDB" id="E1RFT9"/>
<dbReference type="STRING" id="679926.Mpet_0317"/>
<evidence type="ECO:0000313" key="3">
    <source>
        <dbReference type="Proteomes" id="UP000006565"/>
    </source>
</evidence>
<keyword evidence="1" id="KW-0472">Membrane</keyword>
<feature type="transmembrane region" description="Helical" evidence="1">
    <location>
        <begin position="198"/>
        <end position="218"/>
    </location>
</feature>
<dbReference type="OrthoDB" id="116567at2157"/>
<dbReference type="KEGG" id="mpi:Mpet_0317"/>
<feature type="transmembrane region" description="Helical" evidence="1">
    <location>
        <begin position="92"/>
        <end position="113"/>
    </location>
</feature>
<organism evidence="2 3">
    <name type="scientific">Methanolacinia petrolearia (strain DSM 11571 / OCM 486 / SEBR 4847)</name>
    <name type="common">Methanoplanus petrolearius</name>
    <dbReference type="NCBI Taxonomy" id="679926"/>
    <lineage>
        <taxon>Archaea</taxon>
        <taxon>Methanobacteriati</taxon>
        <taxon>Methanobacteriota</taxon>
        <taxon>Stenosarchaea group</taxon>
        <taxon>Methanomicrobia</taxon>
        <taxon>Methanomicrobiales</taxon>
        <taxon>Methanomicrobiaceae</taxon>
        <taxon>Methanolacinia</taxon>
    </lineage>
</organism>
<feature type="transmembrane region" description="Helical" evidence="1">
    <location>
        <begin position="167"/>
        <end position="186"/>
    </location>
</feature>
<reference evidence="2 3" key="1">
    <citation type="journal article" date="2010" name="Stand. Genomic Sci.">
        <title>Complete genome sequence of Methanoplanus petrolearius type strain (SEBR 4847).</title>
        <authorList>
            <person name="Brambilla E."/>
            <person name="Djao O.D."/>
            <person name="Daligault H."/>
            <person name="Lapidus A."/>
            <person name="Lucas S."/>
            <person name="Hammon N."/>
            <person name="Nolan M."/>
            <person name="Tice H."/>
            <person name="Cheng J.F."/>
            <person name="Han C."/>
            <person name="Tapia R."/>
            <person name="Goodwin L."/>
            <person name="Pitluck S."/>
            <person name="Liolios K."/>
            <person name="Ivanova N."/>
            <person name="Mavromatis K."/>
            <person name="Mikhailova N."/>
            <person name="Pati A."/>
            <person name="Chen A."/>
            <person name="Palaniappan K."/>
            <person name="Land M."/>
            <person name="Hauser L."/>
            <person name="Chang Y.J."/>
            <person name="Jeffries C.D."/>
            <person name="Rohde M."/>
            <person name="Spring S."/>
            <person name="Sikorski J."/>
            <person name="Goker M."/>
            <person name="Woyke T."/>
            <person name="Bristow J."/>
            <person name="Eisen J.A."/>
            <person name="Markowitz V."/>
            <person name="Hugenholtz P."/>
            <person name="Kyrpides N.C."/>
            <person name="Klenk H.P."/>
        </authorList>
    </citation>
    <scope>NUCLEOTIDE SEQUENCE [LARGE SCALE GENOMIC DNA]</scope>
    <source>
        <strain evidence="3">DSM 11571 / OCM 486 / SEBR 4847</strain>
    </source>
</reference>